<dbReference type="InterPro" id="IPR051044">
    <property type="entry name" value="MAG_DAG_Lipase"/>
</dbReference>
<dbReference type="Gene3D" id="3.40.50.1820">
    <property type="entry name" value="alpha/beta hydrolase"/>
    <property type="match status" value="1"/>
</dbReference>
<evidence type="ECO:0000313" key="3">
    <source>
        <dbReference type="Proteomes" id="UP001595969"/>
    </source>
</evidence>
<dbReference type="InterPro" id="IPR029058">
    <property type="entry name" value="AB_hydrolase_fold"/>
</dbReference>
<gene>
    <name evidence="2" type="ORF">ACFO5I_08625</name>
</gene>
<dbReference type="Proteomes" id="UP001595969">
    <property type="component" value="Unassembled WGS sequence"/>
</dbReference>
<keyword evidence="2" id="KW-0378">Hydrolase</keyword>
<sequence>MEHSKNSLYFKKGKRAILLLHAYTGSYNDVRMLGRFLEKENYTILAPLFSGHGTNDAQDILAKAPEVWWKDTQEALSFLQTEGFKEIAVFGLSMGGVFALRALEQYDHLIGGGAFCSPLIVDRPNTIHPNFLLYAKNIWQKSQGEPLSEQMLQQLTTDSLRQLNEIEQFAKRTFENLPQIKKPVFLAQAGKDQLVDPEGIHQVVQNLKQTRYNLQWYPNSGHVITIGVDRKEFERDVLNFIDGLSWNEDKE</sequence>
<dbReference type="GO" id="GO:0016787">
    <property type="term" value="F:hydrolase activity"/>
    <property type="evidence" value="ECO:0007669"/>
    <property type="project" value="UniProtKB-KW"/>
</dbReference>
<accession>A0ABV9MXQ4</accession>
<keyword evidence="3" id="KW-1185">Reference proteome</keyword>
<evidence type="ECO:0000313" key="2">
    <source>
        <dbReference type="EMBL" id="MFC4719794.1"/>
    </source>
</evidence>
<dbReference type="EMBL" id="JBHSGS010000046">
    <property type="protein sequence ID" value="MFC4719794.1"/>
    <property type="molecule type" value="Genomic_DNA"/>
</dbReference>
<dbReference type="InterPro" id="IPR012354">
    <property type="entry name" value="Esterase_lipase"/>
</dbReference>
<dbReference type="PANTHER" id="PTHR11614">
    <property type="entry name" value="PHOSPHOLIPASE-RELATED"/>
    <property type="match status" value="1"/>
</dbReference>
<organism evidence="2 3">
    <name type="scientific">Enterococcus lemanii</name>
    <dbReference type="NCBI Taxonomy" id="1159752"/>
    <lineage>
        <taxon>Bacteria</taxon>
        <taxon>Bacillati</taxon>
        <taxon>Bacillota</taxon>
        <taxon>Bacilli</taxon>
        <taxon>Lactobacillales</taxon>
        <taxon>Enterococcaceae</taxon>
        <taxon>Enterococcus</taxon>
    </lineage>
</organism>
<feature type="domain" description="Serine aminopeptidase S33" evidence="1">
    <location>
        <begin position="14"/>
        <end position="224"/>
    </location>
</feature>
<proteinExistence type="predicted"/>
<dbReference type="RefSeq" id="WP_239576052.1">
    <property type="nucleotide sequence ID" value="NZ_JAFBFD010000006.1"/>
</dbReference>
<comment type="caution">
    <text evidence="2">The sequence shown here is derived from an EMBL/GenBank/DDBJ whole genome shotgun (WGS) entry which is preliminary data.</text>
</comment>
<name>A0ABV9MXQ4_9ENTE</name>
<dbReference type="Pfam" id="PF12146">
    <property type="entry name" value="Hydrolase_4"/>
    <property type="match status" value="1"/>
</dbReference>
<evidence type="ECO:0000259" key="1">
    <source>
        <dbReference type="Pfam" id="PF12146"/>
    </source>
</evidence>
<reference evidence="3" key="1">
    <citation type="journal article" date="2019" name="Int. J. Syst. Evol. Microbiol.">
        <title>The Global Catalogue of Microorganisms (GCM) 10K type strain sequencing project: providing services to taxonomists for standard genome sequencing and annotation.</title>
        <authorList>
            <consortium name="The Broad Institute Genomics Platform"/>
            <consortium name="The Broad Institute Genome Sequencing Center for Infectious Disease"/>
            <person name="Wu L."/>
            <person name="Ma J."/>
        </authorList>
    </citation>
    <scope>NUCLEOTIDE SEQUENCE [LARGE SCALE GENOMIC DNA]</scope>
    <source>
        <strain evidence="3">CGMCC 1.19032</strain>
    </source>
</reference>
<dbReference type="PIRSF" id="PIRSF017388">
    <property type="entry name" value="Esterase_lipase"/>
    <property type="match status" value="1"/>
</dbReference>
<protein>
    <submittedName>
        <fullName evidence="2">Alpha/beta hydrolase</fullName>
    </submittedName>
</protein>
<dbReference type="SUPFAM" id="SSF53474">
    <property type="entry name" value="alpha/beta-Hydrolases"/>
    <property type="match status" value="1"/>
</dbReference>
<dbReference type="InterPro" id="IPR022742">
    <property type="entry name" value="Hydrolase_4"/>
</dbReference>